<dbReference type="PANTHER" id="PTHR13291">
    <property type="entry name" value="JOSEPHIN 1, 2"/>
    <property type="match status" value="1"/>
</dbReference>
<dbReference type="InterPro" id="IPR040053">
    <property type="entry name" value="JOSD1/2"/>
</dbReference>
<keyword evidence="5" id="KW-0833">Ubl conjugation pathway</keyword>
<dbReference type="PROSITE" id="PS50957">
    <property type="entry name" value="JOSEPHIN"/>
    <property type="match status" value="1"/>
</dbReference>
<evidence type="ECO:0000256" key="6">
    <source>
        <dbReference type="ARBA" id="ARBA00022801"/>
    </source>
</evidence>
<feature type="active site" evidence="7">
    <location>
        <position position="153"/>
    </location>
</feature>
<evidence type="ECO:0000256" key="8">
    <source>
        <dbReference type="SAM" id="MobiDB-lite"/>
    </source>
</evidence>
<dbReference type="GO" id="GO:0016579">
    <property type="term" value="P:protein deubiquitination"/>
    <property type="evidence" value="ECO:0007669"/>
    <property type="project" value="InterPro"/>
</dbReference>
<feature type="active site" evidence="7">
    <location>
        <position position="138"/>
    </location>
</feature>
<dbReference type="InterPro" id="IPR000782">
    <property type="entry name" value="FAS1_domain"/>
</dbReference>
<evidence type="ECO:0000256" key="4">
    <source>
        <dbReference type="ARBA" id="ARBA00022670"/>
    </source>
</evidence>
<dbReference type="GO" id="GO:0004843">
    <property type="term" value="F:cysteine-type deubiquitinase activity"/>
    <property type="evidence" value="ECO:0007669"/>
    <property type="project" value="UniProtKB-EC"/>
</dbReference>
<name>A0AAV9AMR3_ACOGR</name>
<dbReference type="Proteomes" id="UP001179952">
    <property type="component" value="Unassembled WGS sequence"/>
</dbReference>
<sequence>MEEKKFNREEEEKDTSIYHEKQRLQFCLLHALNNLLQERDSFTRSELDAIAEKLVRDDPERPNWAAKPLSLVFSPHHNAITGNYDVNVLIAALESREKTVSWHDRRGGAASIFGAENILGVVVNAPVRRLGGLWRGRHWIALRRIGRLWYNLDSDLKEPAPFDDADALIGFLDGVIGRGGEVLIVSNGDGADVEAAAEAEAENFNMGKLGEVMVAMLPDDLAFTLFVPSEMAFKRVLRMTAAEGLIKEKANDTFAVLSRLMGFSAVPRHLPSEAAPVDGEVCVDSVSGFGLCVWKDLDGKLVVNNVKSVKVDGRRGEIIVHVIDGVIMDAQFEQSFGLDDDDDGDGDGGVRQQKLI</sequence>
<dbReference type="Gene3D" id="2.30.180.10">
    <property type="entry name" value="FAS1 domain"/>
    <property type="match status" value="1"/>
</dbReference>
<evidence type="ECO:0000256" key="7">
    <source>
        <dbReference type="PROSITE-ProRule" id="PRU00331"/>
    </source>
</evidence>
<dbReference type="EC" id="3.4.19.12" evidence="3"/>
<evidence type="ECO:0000256" key="2">
    <source>
        <dbReference type="ARBA" id="ARBA00007843"/>
    </source>
</evidence>
<dbReference type="EMBL" id="JAUJYN010000008">
    <property type="protein sequence ID" value="KAK1265619.1"/>
    <property type="molecule type" value="Genomic_DNA"/>
</dbReference>
<evidence type="ECO:0000256" key="3">
    <source>
        <dbReference type="ARBA" id="ARBA00012759"/>
    </source>
</evidence>
<organism evidence="11 12">
    <name type="scientific">Acorus gramineus</name>
    <name type="common">Dwarf sweet flag</name>
    <dbReference type="NCBI Taxonomy" id="55184"/>
    <lineage>
        <taxon>Eukaryota</taxon>
        <taxon>Viridiplantae</taxon>
        <taxon>Streptophyta</taxon>
        <taxon>Embryophyta</taxon>
        <taxon>Tracheophyta</taxon>
        <taxon>Spermatophyta</taxon>
        <taxon>Magnoliopsida</taxon>
        <taxon>Liliopsida</taxon>
        <taxon>Acoraceae</taxon>
        <taxon>Acorus</taxon>
    </lineage>
</organism>
<dbReference type="GO" id="GO:0006508">
    <property type="term" value="P:proteolysis"/>
    <property type="evidence" value="ECO:0007669"/>
    <property type="project" value="UniProtKB-KW"/>
</dbReference>
<dbReference type="AlphaFoldDB" id="A0AAV9AMR3"/>
<comment type="catalytic activity">
    <reaction evidence="1">
        <text>Thiol-dependent hydrolysis of ester, thioester, amide, peptide and isopeptide bonds formed by the C-terminal Gly of ubiquitin (a 76-residue protein attached to proteins as an intracellular targeting signal).</text>
        <dbReference type="EC" id="3.4.19.12"/>
    </reaction>
</comment>
<evidence type="ECO:0000259" key="10">
    <source>
        <dbReference type="PROSITE" id="PS50957"/>
    </source>
</evidence>
<comment type="similarity">
    <text evidence="2">Belongs to the fasciclin-like AGP family.</text>
</comment>
<dbReference type="PANTHER" id="PTHR13291:SF0">
    <property type="entry name" value="JOSEPHIN-LIKE PROTEIN"/>
    <property type="match status" value="1"/>
</dbReference>
<dbReference type="SUPFAM" id="SSF82153">
    <property type="entry name" value="FAS1 domain"/>
    <property type="match status" value="1"/>
</dbReference>
<protein>
    <recommendedName>
        <fullName evidence="3">ubiquitinyl hydrolase 1</fullName>
        <ecNumber evidence="3">3.4.19.12</ecNumber>
    </recommendedName>
</protein>
<dbReference type="Pfam" id="PF02469">
    <property type="entry name" value="Fasciclin"/>
    <property type="match status" value="1"/>
</dbReference>
<feature type="domain" description="Josephin" evidence="10">
    <location>
        <begin position="14"/>
        <end position="201"/>
    </location>
</feature>
<reference evidence="11" key="2">
    <citation type="submission" date="2023-06" db="EMBL/GenBank/DDBJ databases">
        <authorList>
            <person name="Ma L."/>
            <person name="Liu K.-W."/>
            <person name="Li Z."/>
            <person name="Hsiao Y.-Y."/>
            <person name="Qi Y."/>
            <person name="Fu T."/>
            <person name="Tang G."/>
            <person name="Zhang D."/>
            <person name="Sun W.-H."/>
            <person name="Liu D.-K."/>
            <person name="Li Y."/>
            <person name="Chen G.-Z."/>
            <person name="Liu X.-D."/>
            <person name="Liao X.-Y."/>
            <person name="Jiang Y.-T."/>
            <person name="Yu X."/>
            <person name="Hao Y."/>
            <person name="Huang J."/>
            <person name="Zhao X.-W."/>
            <person name="Ke S."/>
            <person name="Chen Y.-Y."/>
            <person name="Wu W.-L."/>
            <person name="Hsu J.-L."/>
            <person name="Lin Y.-F."/>
            <person name="Huang M.-D."/>
            <person name="Li C.-Y."/>
            <person name="Huang L."/>
            <person name="Wang Z.-W."/>
            <person name="Zhao X."/>
            <person name="Zhong W.-Y."/>
            <person name="Peng D.-H."/>
            <person name="Ahmad S."/>
            <person name="Lan S."/>
            <person name="Zhang J.-S."/>
            <person name="Tsai W.-C."/>
            <person name="Van De Peer Y."/>
            <person name="Liu Z.-J."/>
        </authorList>
    </citation>
    <scope>NUCLEOTIDE SEQUENCE</scope>
    <source>
        <strain evidence="11">SCP</strain>
        <tissue evidence="11">Leaves</tissue>
    </source>
</reference>
<accession>A0AAV9AMR3</accession>
<keyword evidence="6 7" id="KW-0378">Hydrolase</keyword>
<evidence type="ECO:0000313" key="11">
    <source>
        <dbReference type="EMBL" id="KAK1265619.1"/>
    </source>
</evidence>
<keyword evidence="12" id="KW-1185">Reference proteome</keyword>
<evidence type="ECO:0000256" key="1">
    <source>
        <dbReference type="ARBA" id="ARBA00000707"/>
    </source>
</evidence>
<evidence type="ECO:0000313" key="12">
    <source>
        <dbReference type="Proteomes" id="UP001179952"/>
    </source>
</evidence>
<dbReference type="Gene3D" id="3.90.70.40">
    <property type="match status" value="1"/>
</dbReference>
<feature type="region of interest" description="Disordered" evidence="8">
    <location>
        <begin position="337"/>
        <end position="356"/>
    </location>
</feature>
<feature type="domain" description="FAS1" evidence="9">
    <location>
        <begin position="193"/>
        <end position="327"/>
    </location>
</feature>
<dbReference type="SMART" id="SM01246">
    <property type="entry name" value="Josephin"/>
    <property type="match status" value="1"/>
</dbReference>
<evidence type="ECO:0000256" key="5">
    <source>
        <dbReference type="ARBA" id="ARBA00022786"/>
    </source>
</evidence>
<dbReference type="InterPro" id="IPR036378">
    <property type="entry name" value="FAS1_dom_sf"/>
</dbReference>
<dbReference type="PROSITE" id="PS50213">
    <property type="entry name" value="FAS1"/>
    <property type="match status" value="1"/>
</dbReference>
<proteinExistence type="inferred from homology"/>
<comment type="caution">
    <text evidence="11">The sequence shown here is derived from an EMBL/GenBank/DDBJ whole genome shotgun (WGS) entry which is preliminary data.</text>
</comment>
<dbReference type="InterPro" id="IPR006155">
    <property type="entry name" value="Josephin"/>
</dbReference>
<reference evidence="11" key="1">
    <citation type="journal article" date="2023" name="Nat. Commun.">
        <title>Diploid and tetraploid genomes of Acorus and the evolution of monocots.</title>
        <authorList>
            <person name="Ma L."/>
            <person name="Liu K.W."/>
            <person name="Li Z."/>
            <person name="Hsiao Y.Y."/>
            <person name="Qi Y."/>
            <person name="Fu T."/>
            <person name="Tang G.D."/>
            <person name="Zhang D."/>
            <person name="Sun W.H."/>
            <person name="Liu D.K."/>
            <person name="Li Y."/>
            <person name="Chen G.Z."/>
            <person name="Liu X.D."/>
            <person name="Liao X.Y."/>
            <person name="Jiang Y.T."/>
            <person name="Yu X."/>
            <person name="Hao Y."/>
            <person name="Huang J."/>
            <person name="Zhao X.W."/>
            <person name="Ke S."/>
            <person name="Chen Y.Y."/>
            <person name="Wu W.L."/>
            <person name="Hsu J.L."/>
            <person name="Lin Y.F."/>
            <person name="Huang M.D."/>
            <person name="Li C.Y."/>
            <person name="Huang L."/>
            <person name="Wang Z.W."/>
            <person name="Zhao X."/>
            <person name="Zhong W.Y."/>
            <person name="Peng D.H."/>
            <person name="Ahmad S."/>
            <person name="Lan S."/>
            <person name="Zhang J.S."/>
            <person name="Tsai W.C."/>
            <person name="Van de Peer Y."/>
            <person name="Liu Z.J."/>
        </authorList>
    </citation>
    <scope>NUCLEOTIDE SEQUENCE</scope>
    <source>
        <strain evidence="11">SCP</strain>
    </source>
</reference>
<keyword evidence="4" id="KW-0645">Protease</keyword>
<feature type="active site" evidence="7">
    <location>
        <position position="27"/>
    </location>
</feature>
<evidence type="ECO:0000259" key="9">
    <source>
        <dbReference type="PROSITE" id="PS50213"/>
    </source>
</evidence>
<dbReference type="Pfam" id="PF02099">
    <property type="entry name" value="Josephin"/>
    <property type="match status" value="1"/>
</dbReference>
<gene>
    <name evidence="11" type="ORF">QJS04_geneDACA011437</name>
</gene>